<evidence type="ECO:0000256" key="7">
    <source>
        <dbReference type="ARBA" id="ARBA00022777"/>
    </source>
</evidence>
<keyword evidence="5 11" id="KW-0808">Transferase</keyword>
<accession>A0A2H0R5U0</accession>
<dbReference type="HAMAP" id="MF_01220_B">
    <property type="entry name" value="PyrH_B"/>
    <property type="match status" value="1"/>
</dbReference>
<evidence type="ECO:0000259" key="12">
    <source>
        <dbReference type="Pfam" id="PF00696"/>
    </source>
</evidence>
<dbReference type="EC" id="2.7.4.22" evidence="11"/>
<dbReference type="UniPathway" id="UPA00159">
    <property type="reaction ID" value="UER00275"/>
</dbReference>
<feature type="binding site" evidence="11">
    <location>
        <position position="51"/>
    </location>
    <ligand>
        <name>ATP</name>
        <dbReference type="ChEBI" id="CHEBI:30616"/>
    </ligand>
</feature>
<dbReference type="GO" id="GO:0044210">
    <property type="term" value="P:'de novo' CTP biosynthetic process"/>
    <property type="evidence" value="ECO:0007669"/>
    <property type="project" value="UniProtKB-UniRule"/>
</dbReference>
<evidence type="ECO:0000256" key="5">
    <source>
        <dbReference type="ARBA" id="ARBA00022679"/>
    </source>
</evidence>
<feature type="binding site" evidence="11">
    <location>
        <position position="50"/>
    </location>
    <ligand>
        <name>UMP</name>
        <dbReference type="ChEBI" id="CHEBI:57865"/>
    </ligand>
</feature>
<gene>
    <name evidence="11 13" type="primary">pyrH</name>
    <name evidence="13" type="ORF">COV30_01725</name>
</gene>
<comment type="pathway">
    <text evidence="2 11">Pyrimidine metabolism; CTP biosynthesis via de novo pathway; UDP from UMP (UMPK route): step 1/1.</text>
</comment>
<feature type="binding site" evidence="11">
    <location>
        <position position="73"/>
    </location>
    <ligand>
        <name>UMP</name>
        <dbReference type="ChEBI" id="CHEBI:57865"/>
    </ligand>
</feature>
<evidence type="ECO:0000256" key="8">
    <source>
        <dbReference type="ARBA" id="ARBA00022840"/>
    </source>
</evidence>
<dbReference type="PANTHER" id="PTHR42833:SF4">
    <property type="entry name" value="URIDYLATE KINASE PUMPKIN, CHLOROPLASTIC"/>
    <property type="match status" value="1"/>
</dbReference>
<name>A0A2H0R5U0_9BACT</name>
<evidence type="ECO:0000256" key="4">
    <source>
        <dbReference type="ARBA" id="ARBA00022490"/>
    </source>
</evidence>
<reference evidence="13 14" key="1">
    <citation type="submission" date="2017-09" db="EMBL/GenBank/DDBJ databases">
        <title>Depth-based differentiation of microbial function through sediment-hosted aquifers and enrichment of novel symbionts in the deep terrestrial subsurface.</title>
        <authorList>
            <person name="Probst A.J."/>
            <person name="Ladd B."/>
            <person name="Jarett J.K."/>
            <person name="Geller-Mcgrath D.E."/>
            <person name="Sieber C.M."/>
            <person name="Emerson J.B."/>
            <person name="Anantharaman K."/>
            <person name="Thomas B.C."/>
            <person name="Malmstrom R."/>
            <person name="Stieglmeier M."/>
            <person name="Klingl A."/>
            <person name="Woyke T."/>
            <person name="Ryan C.M."/>
            <person name="Banfield J.F."/>
        </authorList>
    </citation>
    <scope>NUCLEOTIDE SEQUENCE [LARGE SCALE GENOMIC DNA]</scope>
    <source>
        <strain evidence="13">CG10_big_fil_rev_8_21_14_0_10_37_15</strain>
    </source>
</reference>
<dbReference type="AlphaFoldDB" id="A0A2H0R5U0"/>
<protein>
    <recommendedName>
        <fullName evidence="11">Uridylate kinase</fullName>
        <shortName evidence="11">UK</shortName>
        <ecNumber evidence="11">2.7.4.22</ecNumber>
    </recommendedName>
    <alternativeName>
        <fullName evidence="11">Uridine monophosphate kinase</fullName>
        <shortName evidence="11">UMP kinase</shortName>
        <shortName evidence="11">UMPK</shortName>
    </alternativeName>
</protein>
<keyword evidence="9 11" id="KW-0665">Pyrimidine biosynthesis</keyword>
<proteinExistence type="inferred from homology"/>
<dbReference type="GO" id="GO:0005737">
    <property type="term" value="C:cytoplasm"/>
    <property type="evidence" value="ECO:0007669"/>
    <property type="project" value="UniProtKB-SubCell"/>
</dbReference>
<comment type="subcellular location">
    <subcellularLocation>
        <location evidence="1 11">Cytoplasm</location>
    </subcellularLocation>
</comment>
<keyword evidence="6 11" id="KW-0547">Nucleotide-binding</keyword>
<comment type="subunit">
    <text evidence="11">Homohexamer.</text>
</comment>
<feature type="domain" description="Aspartate/glutamate/uridylate kinase" evidence="12">
    <location>
        <begin position="5"/>
        <end position="216"/>
    </location>
</feature>
<comment type="caution">
    <text evidence="11">Lacks conserved residue(s) required for the propagation of feature annotation.</text>
</comment>
<sequence length="237" mass="26773">MTKERVLLKISGESFGGKQNIFDRNLIYALGEEVKSCVEIGYQIAILPGGGNIVRGDEQKENFPELKNSDVPDYIGMLSTIQNGLFLQEILELVFKLETRVMSALDGHMLYEQWIPRKADHHLKRGRVIILVGGTANPGFSTDMAMVIRARQIHASFVLKGTKVEGIYDKDPKNCPDAVFVPQISYSEYVEKQLKIVNTPAVEQARKYQMKIRVFDLFKKGNLKRILTQNDIGSVIQ</sequence>
<feature type="binding site" evidence="11">
    <location>
        <position position="162"/>
    </location>
    <ligand>
        <name>ATP</name>
        <dbReference type="ChEBI" id="CHEBI:30616"/>
    </ligand>
</feature>
<dbReference type="GO" id="GO:0006225">
    <property type="term" value="P:UDP biosynthetic process"/>
    <property type="evidence" value="ECO:0007669"/>
    <property type="project" value="TreeGrafter"/>
</dbReference>
<evidence type="ECO:0000256" key="10">
    <source>
        <dbReference type="ARBA" id="ARBA00047767"/>
    </source>
</evidence>
<dbReference type="GO" id="GO:0033862">
    <property type="term" value="F:UMP kinase activity"/>
    <property type="evidence" value="ECO:0007669"/>
    <property type="project" value="UniProtKB-EC"/>
</dbReference>
<feature type="binding site" evidence="11">
    <location>
        <begin position="9"/>
        <end position="12"/>
    </location>
    <ligand>
        <name>ATP</name>
        <dbReference type="ChEBI" id="CHEBI:30616"/>
    </ligand>
</feature>
<dbReference type="PANTHER" id="PTHR42833">
    <property type="entry name" value="URIDYLATE KINASE"/>
    <property type="match status" value="1"/>
</dbReference>
<evidence type="ECO:0000256" key="11">
    <source>
        <dbReference type="HAMAP-Rule" id="MF_01220"/>
    </source>
</evidence>
<dbReference type="InterPro" id="IPR001048">
    <property type="entry name" value="Asp/Glu/Uridylate_kinase"/>
</dbReference>
<comment type="similarity">
    <text evidence="3 11">Belongs to the UMP kinase family.</text>
</comment>
<dbReference type="SUPFAM" id="SSF53633">
    <property type="entry name" value="Carbamate kinase-like"/>
    <property type="match status" value="1"/>
</dbReference>
<feature type="binding site" evidence="11">
    <location>
        <position position="55"/>
    </location>
    <ligand>
        <name>ATP</name>
        <dbReference type="ChEBI" id="CHEBI:30616"/>
    </ligand>
</feature>
<comment type="catalytic activity">
    <reaction evidence="10 11">
        <text>UMP + ATP = UDP + ADP</text>
        <dbReference type="Rhea" id="RHEA:24400"/>
        <dbReference type="ChEBI" id="CHEBI:30616"/>
        <dbReference type="ChEBI" id="CHEBI:57865"/>
        <dbReference type="ChEBI" id="CHEBI:58223"/>
        <dbReference type="ChEBI" id="CHEBI:456216"/>
        <dbReference type="EC" id="2.7.4.22"/>
    </reaction>
</comment>
<comment type="activity regulation">
    <text evidence="11">Inhibited by UTP.</text>
</comment>
<dbReference type="Gene3D" id="3.40.1160.10">
    <property type="entry name" value="Acetylglutamate kinase-like"/>
    <property type="match status" value="1"/>
</dbReference>
<feature type="binding site" evidence="11">
    <location>
        <position position="171"/>
    </location>
    <ligand>
        <name>ATP</name>
        <dbReference type="ChEBI" id="CHEBI:30616"/>
    </ligand>
</feature>
<dbReference type="EMBL" id="PCXP01000019">
    <property type="protein sequence ID" value="PIR41891.1"/>
    <property type="molecule type" value="Genomic_DNA"/>
</dbReference>
<feature type="binding site" evidence="11">
    <location>
        <position position="168"/>
    </location>
    <ligand>
        <name>ATP</name>
        <dbReference type="ChEBI" id="CHEBI:30616"/>
    </ligand>
</feature>
<evidence type="ECO:0000256" key="9">
    <source>
        <dbReference type="ARBA" id="ARBA00022975"/>
    </source>
</evidence>
<dbReference type="Proteomes" id="UP000230208">
    <property type="component" value="Unassembled WGS sequence"/>
</dbReference>
<feature type="binding site" evidence="11">
    <location>
        <begin position="135"/>
        <end position="142"/>
    </location>
    <ligand>
        <name>UMP</name>
        <dbReference type="ChEBI" id="CHEBI:57865"/>
    </ligand>
</feature>
<comment type="caution">
    <text evidence="13">The sequence shown here is derived from an EMBL/GenBank/DDBJ whole genome shotgun (WGS) entry which is preliminary data.</text>
</comment>
<dbReference type="InterPro" id="IPR015963">
    <property type="entry name" value="Uridylate_kinase_bac"/>
</dbReference>
<evidence type="ECO:0000256" key="6">
    <source>
        <dbReference type="ARBA" id="ARBA00022741"/>
    </source>
</evidence>
<keyword evidence="7 11" id="KW-0418">Kinase</keyword>
<evidence type="ECO:0000313" key="13">
    <source>
        <dbReference type="EMBL" id="PIR41891.1"/>
    </source>
</evidence>
<dbReference type="InterPro" id="IPR011817">
    <property type="entry name" value="Uridylate_kinase"/>
</dbReference>
<dbReference type="Pfam" id="PF00696">
    <property type="entry name" value="AA_kinase"/>
    <property type="match status" value="1"/>
</dbReference>
<dbReference type="GO" id="GO:0005524">
    <property type="term" value="F:ATP binding"/>
    <property type="evidence" value="ECO:0007669"/>
    <property type="project" value="UniProtKB-KW"/>
</dbReference>
<keyword evidence="8 11" id="KW-0067">ATP-binding</keyword>
<comment type="function">
    <text evidence="11">Catalyzes the reversible phosphorylation of UMP to UDP.</text>
</comment>
<evidence type="ECO:0000256" key="3">
    <source>
        <dbReference type="ARBA" id="ARBA00007614"/>
    </source>
</evidence>
<dbReference type="PIRSF" id="PIRSF005650">
    <property type="entry name" value="Uridylate_kin"/>
    <property type="match status" value="1"/>
</dbReference>
<evidence type="ECO:0000256" key="2">
    <source>
        <dbReference type="ARBA" id="ARBA00004791"/>
    </source>
</evidence>
<keyword evidence="4 11" id="KW-0963">Cytoplasm</keyword>
<dbReference type="InterPro" id="IPR036393">
    <property type="entry name" value="AceGlu_kinase-like_sf"/>
</dbReference>
<evidence type="ECO:0000313" key="14">
    <source>
        <dbReference type="Proteomes" id="UP000230208"/>
    </source>
</evidence>
<organism evidence="13 14">
    <name type="scientific">Candidatus Yanofskybacteria bacterium CG10_big_fil_rev_8_21_14_0_10_37_15</name>
    <dbReference type="NCBI Taxonomy" id="1975097"/>
    <lineage>
        <taxon>Bacteria</taxon>
        <taxon>Candidatus Yanofskyibacteriota</taxon>
    </lineage>
</organism>
<evidence type="ECO:0000256" key="1">
    <source>
        <dbReference type="ARBA" id="ARBA00004496"/>
    </source>
</evidence>